<gene>
    <name evidence="2" type="ORF">VR44_15105</name>
</gene>
<evidence type="ECO:0000313" key="2">
    <source>
        <dbReference type="EMBL" id="KJY32867.1"/>
    </source>
</evidence>
<sequence>MMRAQARPQDDLLSAEVHRGEHVVAVVRPVPRDLVQLPLAEYRRVHVLVARPPFGPTDVLLQGVPHGRAVGQPVRQAGAEQRIGAEQAQFAAELAVVVHGGHRGLLAGCGASDRAYDEAPGHLPRGFASDHLSARRDTLRRRRHHGSALHGAEASRSTPLHTIISSAGLRPVSTAGGRLFEGSPIDPHVT</sequence>
<dbReference type="Proteomes" id="UP000033551">
    <property type="component" value="Unassembled WGS sequence"/>
</dbReference>
<feature type="compositionally biased region" description="Basic residues" evidence="1">
    <location>
        <begin position="138"/>
        <end position="147"/>
    </location>
</feature>
<evidence type="ECO:0000313" key="3">
    <source>
        <dbReference type="Proteomes" id="UP000033551"/>
    </source>
</evidence>
<comment type="caution">
    <text evidence="2">The sequence shown here is derived from an EMBL/GenBank/DDBJ whole genome shotgun (WGS) entry which is preliminary data.</text>
</comment>
<evidence type="ECO:0000256" key="1">
    <source>
        <dbReference type="SAM" id="MobiDB-lite"/>
    </source>
</evidence>
<reference evidence="2 3" key="1">
    <citation type="submission" date="2015-02" db="EMBL/GenBank/DDBJ databases">
        <authorList>
            <person name="Ju K.-S."/>
            <person name="Doroghazi J.R."/>
            <person name="Metcalf W."/>
        </authorList>
    </citation>
    <scope>NUCLEOTIDE SEQUENCE [LARGE SCALE GENOMIC DNA]</scope>
    <source>
        <strain evidence="2 3">NRRL ISP-5550</strain>
    </source>
</reference>
<dbReference type="EMBL" id="JZWV01000387">
    <property type="protein sequence ID" value="KJY32867.1"/>
    <property type="molecule type" value="Genomic_DNA"/>
</dbReference>
<organism evidence="2 3">
    <name type="scientific">Streptomyces katrae</name>
    <dbReference type="NCBI Taxonomy" id="68223"/>
    <lineage>
        <taxon>Bacteria</taxon>
        <taxon>Bacillati</taxon>
        <taxon>Actinomycetota</taxon>
        <taxon>Actinomycetes</taxon>
        <taxon>Kitasatosporales</taxon>
        <taxon>Streptomycetaceae</taxon>
        <taxon>Streptomyces</taxon>
    </lineage>
</organism>
<dbReference type="AlphaFoldDB" id="A0A0F4JET9"/>
<dbReference type="PATRIC" id="fig|68223.7.peg.7440"/>
<accession>A0A0F4JET9</accession>
<feature type="region of interest" description="Disordered" evidence="1">
    <location>
        <begin position="122"/>
        <end position="160"/>
    </location>
</feature>
<keyword evidence="3" id="KW-1185">Reference proteome</keyword>
<name>A0A0F4JET9_9ACTN</name>
<proteinExistence type="predicted"/>
<protein>
    <submittedName>
        <fullName evidence="2">Uncharacterized protein</fullName>
    </submittedName>
</protein>